<dbReference type="RefSeq" id="XP_007800089.1">
    <property type="nucleotide sequence ID" value="XM_007801898.1"/>
</dbReference>
<reference evidence="4" key="1">
    <citation type="journal article" date="2014" name="BMC Genomics">
        <title>Genome characteristics reveal the impact of lichenization on lichen-forming fungus Endocarpon pusillum Hedwig (Verrucariales, Ascomycota).</title>
        <authorList>
            <person name="Wang Y.-Y."/>
            <person name="Liu B."/>
            <person name="Zhang X.-Y."/>
            <person name="Zhou Q.-M."/>
            <person name="Zhang T."/>
            <person name="Li H."/>
            <person name="Yu Y.-F."/>
            <person name="Zhang X.-L."/>
            <person name="Hao X.-Y."/>
            <person name="Wang M."/>
            <person name="Wang L."/>
            <person name="Wei J.-C."/>
        </authorList>
    </citation>
    <scope>NUCLEOTIDE SEQUENCE [LARGE SCALE GENOMIC DNA]</scope>
    <source>
        <strain evidence="4">Z07020 / HMAS-L-300199</strain>
    </source>
</reference>
<evidence type="ECO:0000256" key="1">
    <source>
        <dbReference type="SAM" id="MobiDB-lite"/>
    </source>
</evidence>
<dbReference type="GO" id="GO:0005829">
    <property type="term" value="C:cytosol"/>
    <property type="evidence" value="ECO:0007669"/>
    <property type="project" value="TreeGrafter"/>
</dbReference>
<feature type="region of interest" description="Disordered" evidence="1">
    <location>
        <begin position="1056"/>
        <end position="1155"/>
    </location>
</feature>
<dbReference type="SUPFAM" id="SSF81383">
    <property type="entry name" value="F-box domain"/>
    <property type="match status" value="1"/>
</dbReference>
<name>U1HY19_ENDPU</name>
<dbReference type="Pfam" id="PF12937">
    <property type="entry name" value="F-box-like"/>
    <property type="match status" value="1"/>
</dbReference>
<dbReference type="AlphaFoldDB" id="U1HY19"/>
<feature type="region of interest" description="Disordered" evidence="1">
    <location>
        <begin position="1"/>
        <end position="86"/>
    </location>
</feature>
<dbReference type="PANTHER" id="PTHR10223">
    <property type="entry name" value="26S PROTEASOME NON-ATPASE REGULATORY SUBUNIT 4"/>
    <property type="match status" value="1"/>
</dbReference>
<dbReference type="EMBL" id="KE720882">
    <property type="protein sequence ID" value="ERF74379.1"/>
    <property type="molecule type" value="Genomic_DNA"/>
</dbReference>
<dbReference type="OMA" id="GPHPTYE"/>
<sequence length="1155" mass="126169">MQSQPIDTQPNETDNLTLQSVPSVQHGLWNDFEPSSSPLPTGRADEDATQQYKDADAWSLSSGGSSRGRKPNVRRLKSYDRSYHGSSPVNRIEEYERSHLPSNKDDGISFQVIPSVPGVKRHISVEQFPNEVITHILSHLPPSTLSAMSLVSRRFHNMVTTPHAWRIAFSRYFPGQDVIGDASTDLRHHVSGQQILRSERRLFSRLSALASWRSEYILRTRLLRSLARGKPGLFHTISRSGASRYNGGGQAAAVVTYSSNLVYPVSHIHATFGSGLNKKIPFFMHGASEYGVVTVSDPSAGKVTETWGGNTDYSAFHYFEDSAYSGEAMWGLGAGDLVGVPNTLDLSHGYGRVYAEGLPGGRVFFTPISDRRGVFLTVDSPANHDLGIPDVNTFRRSVCSTWIVKSERVLKMSCGLFGLLVGYSNGVLAAFSIGANTAYDYRFEKGQPTAKWVLSPGVPIIAIQVDENISSRRQGQHKIWAVALNALGEVFFLSEFPVRPETKGKPSEDEVHQIAWETGRSVQWTLIETTRRVSTPDPFNAAAVDGSYSPRSSSKAAGLSKEQLNAETREIEMFLSYRPNYFQKICENWDMRRRLVIDFAGADHIGAGESIFVLTCGFDEKRPAAIRRLMRHKIKLLENHDLEKYPVIQPGPTRQSIFGNDAAYMSSPSYSIPISRTSSDDSEIDTAFRTEWRLSEYTLGGLKGAQISATATDDSHFAVISAREDPLLGMSGGSNTSSPLASPLGQMAQPSSVSEIPGQCARFMAAGTASGVVLIWNMRAASSPDVGIINSIAPLRMIYTESPQISCLALTSLYVVHGGNDGLVQAWDPLASTTEPVRTLNSRFSSRARRRLIQAEASLQGVGNNYYAAGAVVLDPDPTVLRGIVSLGTHLRYWSYSSSGADQYKSGKRKLRRRSERGSNATTTEQRFSHTGRGVLKDYIANEKQELEREKIARRKEHERISGRFGTDLLGPGASEEEMLAYATMLSEESYTSDEVKRRDSGGSDAALSSASNDTVHEGNVSICGEAATSLLSASANDPENLEPDVAEAIRLSLLEQEGEQTSPPPHARIQIRYGKKASSPSPSSPNAGGSHRRSPTTIVEEDDLDFALQLSLAEEQSRQGDIADLEDEFPALALPATSPSSDLAGKKGKGKGKL</sequence>
<dbReference type="Gene3D" id="1.20.1280.50">
    <property type="match status" value="1"/>
</dbReference>
<dbReference type="InterPro" id="IPR036322">
    <property type="entry name" value="WD40_repeat_dom_sf"/>
</dbReference>
<dbReference type="Proteomes" id="UP000019373">
    <property type="component" value="Unassembled WGS sequence"/>
</dbReference>
<keyword evidence="4" id="KW-1185">Reference proteome</keyword>
<dbReference type="InterPro" id="IPR001810">
    <property type="entry name" value="F-box_dom"/>
</dbReference>
<dbReference type="SMART" id="SM00726">
    <property type="entry name" value="UIM"/>
    <property type="match status" value="3"/>
</dbReference>
<feature type="region of interest" description="Disordered" evidence="1">
    <location>
        <begin position="899"/>
        <end position="929"/>
    </location>
</feature>
<dbReference type="InterPro" id="IPR036047">
    <property type="entry name" value="F-box-like_dom_sf"/>
</dbReference>
<protein>
    <recommendedName>
        <fullName evidence="2">F-box domain-containing protein</fullName>
    </recommendedName>
</protein>
<feature type="compositionally biased region" description="Low complexity" evidence="1">
    <location>
        <begin position="1003"/>
        <end position="1012"/>
    </location>
</feature>
<feature type="region of interest" description="Disordered" evidence="1">
    <location>
        <begin position="988"/>
        <end position="1017"/>
    </location>
</feature>
<dbReference type="GO" id="GO:0043161">
    <property type="term" value="P:proteasome-mediated ubiquitin-dependent protein catabolic process"/>
    <property type="evidence" value="ECO:0007669"/>
    <property type="project" value="TreeGrafter"/>
</dbReference>
<feature type="compositionally biased region" description="Polar residues" evidence="1">
    <location>
        <begin position="1"/>
        <end position="23"/>
    </location>
</feature>
<dbReference type="InterPro" id="IPR027040">
    <property type="entry name" value="PSMD4"/>
</dbReference>
<dbReference type="PANTHER" id="PTHR10223:SF2">
    <property type="entry name" value="F-BOX AND WD DOMAIN PROTEIN (AFU_ORTHOLOGUE AFUA_6G11400)"/>
    <property type="match status" value="1"/>
</dbReference>
<dbReference type="InterPro" id="IPR003903">
    <property type="entry name" value="UIM_dom"/>
</dbReference>
<dbReference type="OrthoDB" id="2095648at2759"/>
<feature type="compositionally biased region" description="Basic residues" evidence="1">
    <location>
        <begin position="67"/>
        <end position="76"/>
    </location>
</feature>
<dbReference type="SMART" id="SM00256">
    <property type="entry name" value="FBOX"/>
    <property type="match status" value="1"/>
</dbReference>
<dbReference type="CDD" id="cd09917">
    <property type="entry name" value="F-box_SF"/>
    <property type="match status" value="1"/>
</dbReference>
<dbReference type="GeneID" id="19237120"/>
<dbReference type="HOGENOM" id="CLU_009186_0_0_1"/>
<evidence type="ECO:0000313" key="4">
    <source>
        <dbReference type="Proteomes" id="UP000019373"/>
    </source>
</evidence>
<accession>U1HY19</accession>
<feature type="domain" description="F-box" evidence="2">
    <location>
        <begin position="122"/>
        <end position="168"/>
    </location>
</feature>
<organism evidence="3 4">
    <name type="scientific">Endocarpon pusillum (strain Z07020 / HMAS-L-300199)</name>
    <name type="common">Lichen-forming fungus</name>
    <dbReference type="NCBI Taxonomy" id="1263415"/>
    <lineage>
        <taxon>Eukaryota</taxon>
        <taxon>Fungi</taxon>
        <taxon>Dikarya</taxon>
        <taxon>Ascomycota</taxon>
        <taxon>Pezizomycotina</taxon>
        <taxon>Eurotiomycetes</taxon>
        <taxon>Chaetothyriomycetidae</taxon>
        <taxon>Verrucariales</taxon>
        <taxon>Verrucariaceae</taxon>
        <taxon>Endocarpon</taxon>
    </lineage>
</organism>
<dbReference type="PROSITE" id="PS50181">
    <property type="entry name" value="FBOX"/>
    <property type="match status" value="1"/>
</dbReference>
<proteinExistence type="predicted"/>
<gene>
    <name evidence="3" type="ORF">EPUS_02066</name>
</gene>
<evidence type="ECO:0000259" key="2">
    <source>
        <dbReference type="PROSITE" id="PS50181"/>
    </source>
</evidence>
<dbReference type="GO" id="GO:0008540">
    <property type="term" value="C:proteasome regulatory particle, base subcomplex"/>
    <property type="evidence" value="ECO:0007669"/>
    <property type="project" value="TreeGrafter"/>
</dbReference>
<feature type="compositionally biased region" description="Basic residues" evidence="1">
    <location>
        <begin position="906"/>
        <end position="915"/>
    </location>
</feature>
<dbReference type="GO" id="GO:0005634">
    <property type="term" value="C:nucleus"/>
    <property type="evidence" value="ECO:0007669"/>
    <property type="project" value="TreeGrafter"/>
</dbReference>
<dbReference type="GO" id="GO:0031593">
    <property type="term" value="F:polyubiquitin modification-dependent protein binding"/>
    <property type="evidence" value="ECO:0007669"/>
    <property type="project" value="TreeGrafter"/>
</dbReference>
<evidence type="ECO:0000313" key="3">
    <source>
        <dbReference type="EMBL" id="ERF74379.1"/>
    </source>
</evidence>
<dbReference type="eggNOG" id="KOG0274">
    <property type="taxonomic scope" value="Eukaryota"/>
</dbReference>
<dbReference type="SUPFAM" id="SSF50978">
    <property type="entry name" value="WD40 repeat-like"/>
    <property type="match status" value="1"/>
</dbReference>